<keyword evidence="4 12" id="KW-1133">Transmembrane helix</keyword>
<dbReference type="Gene3D" id="2.170.150.80">
    <property type="entry name" value="NAC domain"/>
    <property type="match status" value="1"/>
</dbReference>
<name>A0AA41SLD0_PAPNU</name>
<evidence type="ECO:0000259" key="13">
    <source>
        <dbReference type="PROSITE" id="PS51005"/>
    </source>
</evidence>
<dbReference type="EMBL" id="JAJJMA010165297">
    <property type="protein sequence ID" value="MCL7036203.1"/>
    <property type="molecule type" value="Genomic_DNA"/>
</dbReference>
<dbReference type="InterPro" id="IPR036093">
    <property type="entry name" value="NAC_dom_sf"/>
</dbReference>
<keyword evidence="10" id="KW-0539">Nucleus</keyword>
<feature type="transmembrane region" description="Helical" evidence="12">
    <location>
        <begin position="599"/>
        <end position="625"/>
    </location>
</feature>
<evidence type="ECO:0000256" key="3">
    <source>
        <dbReference type="ARBA" id="ARBA00022692"/>
    </source>
</evidence>
<comment type="caution">
    <text evidence="14">The sequence shown here is derived from an EMBL/GenBank/DDBJ whole genome shotgun (WGS) entry which is preliminary data.</text>
</comment>
<evidence type="ECO:0000256" key="10">
    <source>
        <dbReference type="ARBA" id="ARBA00023242"/>
    </source>
</evidence>
<keyword evidence="15" id="KW-1185">Reference proteome</keyword>
<protein>
    <recommendedName>
        <fullName evidence="13">NAC domain-containing protein</fullName>
    </recommendedName>
</protein>
<evidence type="ECO:0000256" key="2">
    <source>
        <dbReference type="ARBA" id="ARBA00004167"/>
    </source>
</evidence>
<sequence length="633" mass="70480">MAVISLESMPLGFRFSPTDKELVNHYLRLKIKGRESEVEAIREIDVCKWEPWDLPGLSVIKSPDMEWFFFCPRDRKYPNGRRSNRATEAGYWKATGKDRTIKSNSNLIGMKKTLVFYRGRAPHGDRTPWKMHEYRMNSGPGSFVLCRLFYKPDEETESNGDDMEPTGSCPTPTKSSLEEVPSSLTVVQETSGSNLQIRQQHLDTEADKPDNTASNDLVEESHCNSNTASDVEDRETVKGACEVNPVPHSDSRIPLVPTLERLDSKVFSPLHLQVQDELGSYDMAFNFANDFSNEYNGMLLQDCMDDTSVTNFLDEVLNNLDENSCEDSTSLKNSGLEDGPFSAHIPMLEARPQMYASGKDSGSCSETDTEVAQAQNSLSLKDAWWFTEPPSANDFPQMQTAFAYDRVGTTYGGNYENMGLIKDESIGPEAASSADSTLENFCYPLDNLEVHQNINLVNNINVSHVQLQSSSQNFMAQGSAPRRIRLQRKFSRRGRVLSFKGRDFNSNPQENVSKSTAADVFEGVEESNNTKTSTSEVNKEDCSVSLVNSSGISSENKKSSFSEGSVKWLRSRSRSKGEIETTSRDRKTQNLPAKASPAWGLSFLYVSIVLVLLASVGSMVCSGVWKCTKSLDG</sequence>
<keyword evidence="3 12" id="KW-0812">Transmembrane</keyword>
<evidence type="ECO:0000256" key="5">
    <source>
        <dbReference type="ARBA" id="ARBA00023015"/>
    </source>
</evidence>
<evidence type="ECO:0000313" key="14">
    <source>
        <dbReference type="EMBL" id="MCL7036203.1"/>
    </source>
</evidence>
<dbReference type="GO" id="GO:0016020">
    <property type="term" value="C:membrane"/>
    <property type="evidence" value="ECO:0007669"/>
    <property type="project" value="UniProtKB-SubCell"/>
</dbReference>
<dbReference type="SUPFAM" id="SSF101941">
    <property type="entry name" value="NAC domain"/>
    <property type="match status" value="1"/>
</dbReference>
<gene>
    <name evidence="14" type="ORF">MKW94_016483</name>
</gene>
<keyword evidence="5" id="KW-0805">Transcription regulation</keyword>
<keyword evidence="7 12" id="KW-0472">Membrane</keyword>
<comment type="subcellular location">
    <subcellularLocation>
        <location evidence="2">Membrane</location>
        <topology evidence="2">Single-pass membrane protein</topology>
    </subcellularLocation>
    <subcellularLocation>
        <location evidence="1">Nucleus</location>
    </subcellularLocation>
</comment>
<evidence type="ECO:0000256" key="8">
    <source>
        <dbReference type="ARBA" id="ARBA00023159"/>
    </source>
</evidence>
<feature type="compositionally biased region" description="Acidic residues" evidence="11">
    <location>
        <begin position="154"/>
        <end position="164"/>
    </location>
</feature>
<feature type="region of interest" description="Disordered" evidence="11">
    <location>
        <begin position="154"/>
        <end position="183"/>
    </location>
</feature>
<dbReference type="Proteomes" id="UP001177140">
    <property type="component" value="Unassembled WGS sequence"/>
</dbReference>
<keyword evidence="9" id="KW-0804">Transcription</keyword>
<dbReference type="GO" id="GO:0000976">
    <property type="term" value="F:transcription cis-regulatory region binding"/>
    <property type="evidence" value="ECO:0007669"/>
    <property type="project" value="UniProtKB-ARBA"/>
</dbReference>
<evidence type="ECO:0000256" key="9">
    <source>
        <dbReference type="ARBA" id="ARBA00023163"/>
    </source>
</evidence>
<dbReference type="PROSITE" id="PS51005">
    <property type="entry name" value="NAC"/>
    <property type="match status" value="1"/>
</dbReference>
<keyword evidence="8" id="KW-0010">Activator</keyword>
<reference evidence="14" key="1">
    <citation type="submission" date="2022-03" db="EMBL/GenBank/DDBJ databases">
        <title>A functionally conserved STORR gene fusion in Papaver species that diverged 16.8 million years ago.</title>
        <authorList>
            <person name="Catania T."/>
        </authorList>
    </citation>
    <scope>NUCLEOTIDE SEQUENCE</scope>
    <source>
        <strain evidence="14">S-191538</strain>
    </source>
</reference>
<accession>A0AA41SLD0</accession>
<feature type="domain" description="NAC" evidence="13">
    <location>
        <begin position="9"/>
        <end position="151"/>
    </location>
</feature>
<feature type="region of interest" description="Disordered" evidence="11">
    <location>
        <begin position="204"/>
        <end position="235"/>
    </location>
</feature>
<evidence type="ECO:0000256" key="7">
    <source>
        <dbReference type="ARBA" id="ARBA00023136"/>
    </source>
</evidence>
<dbReference type="InterPro" id="IPR003441">
    <property type="entry name" value="NAC-dom"/>
</dbReference>
<dbReference type="FunFam" id="2.170.150.80:FF:000002">
    <property type="entry name" value="Nac domain-containing protein 86"/>
    <property type="match status" value="1"/>
</dbReference>
<dbReference type="PANTHER" id="PTHR31744">
    <property type="entry name" value="PROTEIN CUP-SHAPED COTYLEDON 2-RELATED"/>
    <property type="match status" value="1"/>
</dbReference>
<evidence type="ECO:0000256" key="4">
    <source>
        <dbReference type="ARBA" id="ARBA00022989"/>
    </source>
</evidence>
<dbReference type="Pfam" id="PF02365">
    <property type="entry name" value="NAM"/>
    <property type="match status" value="1"/>
</dbReference>
<evidence type="ECO:0000256" key="12">
    <source>
        <dbReference type="SAM" id="Phobius"/>
    </source>
</evidence>
<evidence type="ECO:0000256" key="1">
    <source>
        <dbReference type="ARBA" id="ARBA00004123"/>
    </source>
</evidence>
<dbReference type="PANTHER" id="PTHR31744:SF216">
    <property type="entry name" value="NAC TRANSCRIPTION FACTOR"/>
    <property type="match status" value="1"/>
</dbReference>
<feature type="compositionally biased region" description="Polar residues" evidence="11">
    <location>
        <begin position="504"/>
        <end position="516"/>
    </location>
</feature>
<dbReference type="AlphaFoldDB" id="A0AA41SLD0"/>
<dbReference type="GO" id="GO:0006355">
    <property type="term" value="P:regulation of DNA-templated transcription"/>
    <property type="evidence" value="ECO:0007669"/>
    <property type="project" value="InterPro"/>
</dbReference>
<proteinExistence type="predicted"/>
<feature type="compositionally biased region" description="Polar residues" evidence="11">
    <location>
        <begin position="526"/>
        <end position="536"/>
    </location>
</feature>
<evidence type="ECO:0000313" key="15">
    <source>
        <dbReference type="Proteomes" id="UP001177140"/>
    </source>
</evidence>
<feature type="region of interest" description="Disordered" evidence="11">
    <location>
        <begin position="500"/>
        <end position="539"/>
    </location>
</feature>
<evidence type="ECO:0000256" key="11">
    <source>
        <dbReference type="SAM" id="MobiDB-lite"/>
    </source>
</evidence>
<evidence type="ECO:0000256" key="6">
    <source>
        <dbReference type="ARBA" id="ARBA00023125"/>
    </source>
</evidence>
<organism evidence="14 15">
    <name type="scientific">Papaver nudicaule</name>
    <name type="common">Iceland poppy</name>
    <dbReference type="NCBI Taxonomy" id="74823"/>
    <lineage>
        <taxon>Eukaryota</taxon>
        <taxon>Viridiplantae</taxon>
        <taxon>Streptophyta</taxon>
        <taxon>Embryophyta</taxon>
        <taxon>Tracheophyta</taxon>
        <taxon>Spermatophyta</taxon>
        <taxon>Magnoliopsida</taxon>
        <taxon>Ranunculales</taxon>
        <taxon>Papaveraceae</taxon>
        <taxon>Papaveroideae</taxon>
        <taxon>Papaver</taxon>
    </lineage>
</organism>
<dbReference type="GO" id="GO:0005634">
    <property type="term" value="C:nucleus"/>
    <property type="evidence" value="ECO:0007669"/>
    <property type="project" value="UniProtKB-SubCell"/>
</dbReference>
<keyword evidence="6" id="KW-0238">DNA-binding</keyword>